<dbReference type="AlphaFoldDB" id="A0A0A6P8Z1"/>
<dbReference type="Proteomes" id="UP000030428">
    <property type="component" value="Unassembled WGS sequence"/>
</dbReference>
<evidence type="ECO:0000313" key="2">
    <source>
        <dbReference type="EMBL" id="KHD06822.1"/>
    </source>
</evidence>
<evidence type="ECO:0000313" key="3">
    <source>
        <dbReference type="Proteomes" id="UP000030428"/>
    </source>
</evidence>
<proteinExistence type="predicted"/>
<organism evidence="2 3">
    <name type="scientific">Candidatus Thiomargarita nelsonii</name>
    <dbReference type="NCBI Taxonomy" id="1003181"/>
    <lineage>
        <taxon>Bacteria</taxon>
        <taxon>Pseudomonadati</taxon>
        <taxon>Pseudomonadota</taxon>
        <taxon>Gammaproteobacteria</taxon>
        <taxon>Thiotrichales</taxon>
        <taxon>Thiotrichaceae</taxon>
        <taxon>Thiomargarita</taxon>
    </lineage>
</organism>
<feature type="transmembrane region" description="Helical" evidence="1">
    <location>
        <begin position="12"/>
        <end position="33"/>
    </location>
</feature>
<keyword evidence="1" id="KW-1133">Transmembrane helix</keyword>
<protein>
    <recommendedName>
        <fullName evidence="4">FixH family protein</fullName>
    </recommendedName>
</protein>
<dbReference type="EMBL" id="JSZA02000059">
    <property type="protein sequence ID" value="KHD06822.1"/>
    <property type="molecule type" value="Genomic_DNA"/>
</dbReference>
<keyword evidence="3" id="KW-1185">Reference proteome</keyword>
<evidence type="ECO:0000256" key="1">
    <source>
        <dbReference type="SAM" id="Phobius"/>
    </source>
</evidence>
<reference evidence="2 3" key="1">
    <citation type="journal article" date="2016" name="Front. Microbiol.">
        <title>Single-Cell (Meta-)Genomics of a Dimorphic Candidatus Thiomargarita nelsonii Reveals Genomic Plasticity.</title>
        <authorList>
            <person name="Flood B.E."/>
            <person name="Fliss P."/>
            <person name="Jones D.S."/>
            <person name="Dick G.J."/>
            <person name="Jain S."/>
            <person name="Kaster A.K."/>
            <person name="Winkel M."/>
            <person name="Mussmann M."/>
            <person name="Bailey J."/>
        </authorList>
    </citation>
    <scope>NUCLEOTIDE SEQUENCE [LARGE SCALE GENOMIC DNA]</scope>
    <source>
        <strain evidence="2">Hydrate Ridge</strain>
    </source>
</reference>
<accession>A0A0A6P8Z1</accession>
<keyword evidence="1" id="KW-0472">Membrane</keyword>
<keyword evidence="1" id="KW-0812">Transmembrane</keyword>
<comment type="caution">
    <text evidence="2">The sequence shown here is derived from an EMBL/GenBank/DDBJ whole genome shotgun (WGS) entry which is preliminary data.</text>
</comment>
<sequence>MKKPWYREPFVWLLILFPASAVIGGMFTIYIAITSDDGLVVDDYYKQGLEINRTLAREKAAASHGLEATLHFERSMIHLSLNANSDYKLPHQIVIHFNHHTRSGFDQTVPLERISDNGYQASLPDLIVGTWTVQVTGDDWRLLKSVRFPMTQALHITP</sequence>
<evidence type="ECO:0008006" key="4">
    <source>
        <dbReference type="Google" id="ProtNLM"/>
    </source>
</evidence>
<dbReference type="InterPro" id="IPR008620">
    <property type="entry name" value="FixH"/>
</dbReference>
<gene>
    <name evidence="2" type="ORF">PN36_16100</name>
</gene>
<name>A0A0A6P8Z1_9GAMM</name>
<dbReference type="Pfam" id="PF05751">
    <property type="entry name" value="FixH"/>
    <property type="match status" value="1"/>
</dbReference>